<dbReference type="Pfam" id="PF23256">
    <property type="entry name" value="CHX17_2nd"/>
    <property type="match status" value="1"/>
</dbReference>
<evidence type="ECO:0000256" key="5">
    <source>
        <dbReference type="ARBA" id="ARBA00022958"/>
    </source>
</evidence>
<feature type="domain" description="Cation/H+ exchanger transmembrane" evidence="11">
    <location>
        <begin position="32"/>
        <end position="400"/>
    </location>
</feature>
<dbReference type="EMBL" id="KQ993080">
    <property type="protein sequence ID" value="KZV49314.1"/>
    <property type="molecule type" value="Genomic_DNA"/>
</dbReference>
<keyword evidence="2" id="KW-0813">Transport</keyword>
<dbReference type="Pfam" id="PF23259">
    <property type="entry name" value="CHX17_C"/>
    <property type="match status" value="1"/>
</dbReference>
<gene>
    <name evidence="14" type="ORF">F511_39095</name>
</gene>
<dbReference type="InterPro" id="IPR050794">
    <property type="entry name" value="CPA2_transporter"/>
</dbReference>
<keyword evidence="6 10" id="KW-1133">Transmembrane helix</keyword>
<evidence type="ECO:0000313" key="15">
    <source>
        <dbReference type="Proteomes" id="UP000250235"/>
    </source>
</evidence>
<evidence type="ECO:0000259" key="12">
    <source>
        <dbReference type="Pfam" id="PF23256"/>
    </source>
</evidence>
<feature type="transmembrane region" description="Helical" evidence="10">
    <location>
        <begin position="178"/>
        <end position="200"/>
    </location>
</feature>
<accession>A0A2Z7CX62</accession>
<dbReference type="PANTHER" id="PTHR32468:SF114">
    <property type="entry name" value="CATION_H+ EXCHANGER DOMAIN-CONTAINING PROTEIN"/>
    <property type="match status" value="1"/>
</dbReference>
<dbReference type="Pfam" id="PF00999">
    <property type="entry name" value="Na_H_Exchanger"/>
    <property type="match status" value="1"/>
</dbReference>
<dbReference type="PANTHER" id="PTHR32468">
    <property type="entry name" value="CATION/H + ANTIPORTER"/>
    <property type="match status" value="1"/>
</dbReference>
<keyword evidence="8 10" id="KW-0472">Membrane</keyword>
<feature type="transmembrane region" description="Helical" evidence="10">
    <location>
        <begin position="112"/>
        <end position="133"/>
    </location>
</feature>
<comment type="similarity">
    <text evidence="9">Belongs to the monovalent cation:proton antiporter 2 (CPA2) transporter (TC 2.A.37) family. CHX (TC 2.A.37.4) subfamily.</text>
</comment>
<evidence type="ECO:0000256" key="3">
    <source>
        <dbReference type="ARBA" id="ARBA00022538"/>
    </source>
</evidence>
<evidence type="ECO:0000256" key="4">
    <source>
        <dbReference type="ARBA" id="ARBA00022692"/>
    </source>
</evidence>
<feature type="transmembrane region" description="Helical" evidence="10">
    <location>
        <begin position="249"/>
        <end position="279"/>
    </location>
</feature>
<feature type="transmembrane region" description="Helical" evidence="10">
    <location>
        <begin position="16"/>
        <end position="35"/>
    </location>
</feature>
<dbReference type="InterPro" id="IPR057291">
    <property type="entry name" value="CHX17_2nd"/>
</dbReference>
<dbReference type="AlphaFoldDB" id="A0A2Z7CX62"/>
<feature type="transmembrane region" description="Helical" evidence="10">
    <location>
        <begin position="47"/>
        <end position="66"/>
    </location>
</feature>
<dbReference type="InterPro" id="IPR006153">
    <property type="entry name" value="Cation/H_exchanger_TM"/>
</dbReference>
<protein>
    <submittedName>
        <fullName evidence="14">Cation/H(+) antiporter 15-like</fullName>
    </submittedName>
</protein>
<keyword evidence="5" id="KW-0630">Potassium</keyword>
<sequence>MFHSRGFFRDSNPLDFSVPLILAQLSLSSTFILFTSRILSPLGQPSMVIHILAGLVLGPSFLGRFAGFAELVYPYQSLMVLDTFAVFGCMLYFFLIGVQVDPWILSKIERKPIIIGISTVLLALVFSVVTTFFMMKLSHNPTIPYLGPVAIASSVLSFPIVARYLTELKMANTEFGRVALASSLVSNAFGFCMITLFVLIHEDGPGSRMKMVKTVVTGISFVALVVFVVRPIILWALQRNPEGEPLKQSFIYLVLVGIMISGFIGKAAGLNIFYGPLVYGIAIPAGPPLGSALTQKLDFITSWLFMPLYFVKNGLVIDIFQVTIGDYLTVQSVILTAYIGKFLGAMLSSIYAGVTLRESAQIGLVMDVQGVLELGLFKMLKRNSAIDEKAFVVLCASMLIGTGCCTNILRYLYDPSRRHTFHKRRTLLDLKPDSELRLLACVHNQENVPPIINLLESLNPTKRSPIDVCLLHLVELVGRSHPLLIPHKLGSVNSAETCTPKSIINAFQILQQRYYGAITVHPFTAISPYAIMHDEVCEMAVDRRVSLVIFPFHRRFNTTAESSSFNIKTVNDRILQTLPCTTAIVVDRSPTIISSSATTGAASSSSYEDGPFGVAVFFIGGPDDREALAIGSRMVSQPNIHLTIYRLILKEDAISIDIVDSNMEKKLDNEVMDEILVKSRNNGDTRVSYVEQVVRDGTGTVALIRAIENKHEVIIIGRRHDTTSPLLGGLSDWSEDSELGTIGDMFALVDSNATSTILVVKNHITHSLSSRFTMEDIGRTDTT</sequence>
<evidence type="ECO:0000259" key="11">
    <source>
        <dbReference type="Pfam" id="PF00999"/>
    </source>
</evidence>
<evidence type="ECO:0000259" key="13">
    <source>
        <dbReference type="Pfam" id="PF23259"/>
    </source>
</evidence>
<proteinExistence type="inferred from homology"/>
<keyword evidence="7" id="KW-0406">Ion transport</keyword>
<dbReference type="GO" id="GO:0006813">
    <property type="term" value="P:potassium ion transport"/>
    <property type="evidence" value="ECO:0007669"/>
    <property type="project" value="UniProtKB-KW"/>
</dbReference>
<evidence type="ECO:0000256" key="8">
    <source>
        <dbReference type="ARBA" id="ARBA00023136"/>
    </source>
</evidence>
<feature type="domain" description="Cation/H(+) antiporter C-terminal" evidence="13">
    <location>
        <begin position="613"/>
        <end position="762"/>
    </location>
</feature>
<feature type="transmembrane region" description="Helical" evidence="10">
    <location>
        <begin position="299"/>
        <end position="320"/>
    </location>
</feature>
<feature type="transmembrane region" description="Helical" evidence="10">
    <location>
        <begin position="78"/>
        <end position="100"/>
    </location>
</feature>
<evidence type="ECO:0000313" key="14">
    <source>
        <dbReference type="EMBL" id="KZV49314.1"/>
    </source>
</evidence>
<feature type="transmembrane region" description="Helical" evidence="10">
    <location>
        <begin position="145"/>
        <end position="166"/>
    </location>
</feature>
<dbReference type="InterPro" id="IPR038770">
    <property type="entry name" value="Na+/solute_symporter_sf"/>
</dbReference>
<dbReference type="Proteomes" id="UP000250235">
    <property type="component" value="Unassembled WGS sequence"/>
</dbReference>
<dbReference type="OrthoDB" id="1868135at2759"/>
<feature type="transmembrane region" description="Helical" evidence="10">
    <location>
        <begin position="215"/>
        <end position="237"/>
    </location>
</feature>
<dbReference type="GO" id="GO:0015297">
    <property type="term" value="F:antiporter activity"/>
    <property type="evidence" value="ECO:0007669"/>
    <property type="project" value="InterPro"/>
</dbReference>
<evidence type="ECO:0000256" key="7">
    <source>
        <dbReference type="ARBA" id="ARBA00023065"/>
    </source>
</evidence>
<keyword evidence="4 10" id="KW-0812">Transmembrane</keyword>
<dbReference type="GO" id="GO:1902600">
    <property type="term" value="P:proton transmembrane transport"/>
    <property type="evidence" value="ECO:0007669"/>
    <property type="project" value="InterPro"/>
</dbReference>
<evidence type="ECO:0000256" key="10">
    <source>
        <dbReference type="SAM" id="Phobius"/>
    </source>
</evidence>
<keyword evidence="15" id="KW-1185">Reference proteome</keyword>
<dbReference type="InterPro" id="IPR057290">
    <property type="entry name" value="CHX17_C"/>
</dbReference>
<dbReference type="GO" id="GO:0006885">
    <property type="term" value="P:regulation of pH"/>
    <property type="evidence" value="ECO:0007669"/>
    <property type="project" value="TreeGrafter"/>
</dbReference>
<name>A0A2Z7CX62_9LAMI</name>
<feature type="transmembrane region" description="Helical" evidence="10">
    <location>
        <begin position="391"/>
        <end position="413"/>
    </location>
</feature>
<reference evidence="14 15" key="1">
    <citation type="journal article" date="2015" name="Proc. Natl. Acad. Sci. U.S.A.">
        <title>The resurrection genome of Boea hygrometrica: A blueprint for survival of dehydration.</title>
        <authorList>
            <person name="Xiao L."/>
            <person name="Yang G."/>
            <person name="Zhang L."/>
            <person name="Yang X."/>
            <person name="Zhao S."/>
            <person name="Ji Z."/>
            <person name="Zhou Q."/>
            <person name="Hu M."/>
            <person name="Wang Y."/>
            <person name="Chen M."/>
            <person name="Xu Y."/>
            <person name="Jin H."/>
            <person name="Xiao X."/>
            <person name="Hu G."/>
            <person name="Bao F."/>
            <person name="Hu Y."/>
            <person name="Wan P."/>
            <person name="Li L."/>
            <person name="Deng X."/>
            <person name="Kuang T."/>
            <person name="Xiang C."/>
            <person name="Zhu J.K."/>
            <person name="Oliver M.J."/>
            <person name="He Y."/>
        </authorList>
    </citation>
    <scope>NUCLEOTIDE SEQUENCE [LARGE SCALE GENOMIC DNA]</scope>
    <source>
        <strain evidence="15">cv. XS01</strain>
    </source>
</reference>
<comment type="subcellular location">
    <subcellularLocation>
        <location evidence="1">Membrane</location>
        <topology evidence="1">Multi-pass membrane protein</topology>
    </subcellularLocation>
</comment>
<evidence type="ECO:0000256" key="1">
    <source>
        <dbReference type="ARBA" id="ARBA00004141"/>
    </source>
</evidence>
<organism evidence="14 15">
    <name type="scientific">Dorcoceras hygrometricum</name>
    <dbReference type="NCBI Taxonomy" id="472368"/>
    <lineage>
        <taxon>Eukaryota</taxon>
        <taxon>Viridiplantae</taxon>
        <taxon>Streptophyta</taxon>
        <taxon>Embryophyta</taxon>
        <taxon>Tracheophyta</taxon>
        <taxon>Spermatophyta</taxon>
        <taxon>Magnoliopsida</taxon>
        <taxon>eudicotyledons</taxon>
        <taxon>Gunneridae</taxon>
        <taxon>Pentapetalae</taxon>
        <taxon>asterids</taxon>
        <taxon>lamiids</taxon>
        <taxon>Lamiales</taxon>
        <taxon>Gesneriaceae</taxon>
        <taxon>Didymocarpoideae</taxon>
        <taxon>Trichosporeae</taxon>
        <taxon>Loxocarpinae</taxon>
        <taxon>Dorcoceras</taxon>
    </lineage>
</organism>
<feature type="transmembrane region" description="Helical" evidence="10">
    <location>
        <begin position="332"/>
        <end position="354"/>
    </location>
</feature>
<feature type="domain" description="Cation/H(+) antiporter central" evidence="12">
    <location>
        <begin position="471"/>
        <end position="589"/>
    </location>
</feature>
<evidence type="ECO:0000256" key="9">
    <source>
        <dbReference type="ARBA" id="ARBA00038341"/>
    </source>
</evidence>
<evidence type="ECO:0000256" key="2">
    <source>
        <dbReference type="ARBA" id="ARBA00022448"/>
    </source>
</evidence>
<dbReference type="Gene3D" id="1.20.1530.20">
    <property type="match status" value="1"/>
</dbReference>
<evidence type="ECO:0000256" key="6">
    <source>
        <dbReference type="ARBA" id="ARBA00022989"/>
    </source>
</evidence>
<dbReference type="GO" id="GO:0012505">
    <property type="term" value="C:endomembrane system"/>
    <property type="evidence" value="ECO:0007669"/>
    <property type="project" value="TreeGrafter"/>
</dbReference>
<keyword evidence="3" id="KW-0633">Potassium transport</keyword>
<dbReference type="GO" id="GO:0016020">
    <property type="term" value="C:membrane"/>
    <property type="evidence" value="ECO:0007669"/>
    <property type="project" value="UniProtKB-SubCell"/>
</dbReference>